<sequence>MNPTEVYVPVALTTRSGFPESVHFGAVVALDRDGSIAFSAGDPTVGMYPRSSNKPMQAAAMVSAGLSLPPDLLALVCASHDGTVMHLDAARGILAHAGLDESALMNTLDLPLDPSAAEAVLRSGGGRSALQMNCSGKHSGMLATCVINGWPLASYLDASHPLQVHITESLPALIGERVAHIGVDGCGAPAHVLSLLGLARGFRNIATGAAGAAGTDVYEAMTANPTMVGGSRRDVTRLMQHVPGLVAKDGADGVFAAALPDGRAVALKISDGANRARPPVMLAALQALGIDVSNAAPLLHEYVRGHGQVVGEVTAINGLFGASHG</sequence>
<dbReference type="PANTHER" id="PTHR42110">
    <property type="entry name" value="L-ASPARAGINASE, PUTATIVE (AFU_ORTHOLOGUE AFUA_3G11890)-RELATED"/>
    <property type="match status" value="1"/>
</dbReference>
<evidence type="ECO:0000313" key="1">
    <source>
        <dbReference type="EMBL" id="CAB4878492.1"/>
    </source>
</evidence>
<protein>
    <submittedName>
        <fullName evidence="1">Unannotated protein</fullName>
    </submittedName>
</protein>
<reference evidence="1" key="1">
    <citation type="submission" date="2020-05" db="EMBL/GenBank/DDBJ databases">
        <authorList>
            <person name="Chiriac C."/>
            <person name="Salcher M."/>
            <person name="Ghai R."/>
            <person name="Kavagutti S V."/>
        </authorList>
    </citation>
    <scope>NUCLEOTIDE SEQUENCE</scope>
</reference>
<name>A0A6J7E5U7_9ZZZZ</name>
<gene>
    <name evidence="1" type="ORF">UFOPK3376_01276</name>
</gene>
<dbReference type="AlphaFoldDB" id="A0A6J7E5U7"/>
<dbReference type="Pfam" id="PF06089">
    <property type="entry name" value="Asparaginase_II"/>
    <property type="match status" value="1"/>
</dbReference>
<dbReference type="InterPro" id="IPR010349">
    <property type="entry name" value="Asparaginase_II"/>
</dbReference>
<organism evidence="1">
    <name type="scientific">freshwater metagenome</name>
    <dbReference type="NCBI Taxonomy" id="449393"/>
    <lineage>
        <taxon>unclassified sequences</taxon>
        <taxon>metagenomes</taxon>
        <taxon>ecological metagenomes</taxon>
    </lineage>
</organism>
<dbReference type="EMBL" id="CAFBLP010000027">
    <property type="protein sequence ID" value="CAB4878492.1"/>
    <property type="molecule type" value="Genomic_DNA"/>
</dbReference>
<accession>A0A6J7E5U7</accession>
<proteinExistence type="predicted"/>
<dbReference type="PANTHER" id="PTHR42110:SF1">
    <property type="entry name" value="L-ASPARAGINASE, PUTATIVE (AFU_ORTHOLOGUE AFUA_3G11890)-RELATED"/>
    <property type="match status" value="1"/>
</dbReference>